<protein>
    <submittedName>
        <fullName evidence="2">Uncharacterized protein</fullName>
    </submittedName>
</protein>
<dbReference type="AlphaFoldDB" id="A0A0C9TLP4"/>
<reference evidence="2 3" key="1">
    <citation type="submission" date="2014-06" db="EMBL/GenBank/DDBJ databases">
        <title>Evolutionary Origins and Diversification of the Mycorrhizal Mutualists.</title>
        <authorList>
            <consortium name="DOE Joint Genome Institute"/>
            <consortium name="Mycorrhizal Genomics Consortium"/>
            <person name="Kohler A."/>
            <person name="Kuo A."/>
            <person name="Nagy L.G."/>
            <person name="Floudas D."/>
            <person name="Copeland A."/>
            <person name="Barry K.W."/>
            <person name="Cichocki N."/>
            <person name="Veneault-Fourrey C."/>
            <person name="LaButti K."/>
            <person name="Lindquist E.A."/>
            <person name="Lipzen A."/>
            <person name="Lundell T."/>
            <person name="Morin E."/>
            <person name="Murat C."/>
            <person name="Riley R."/>
            <person name="Ohm R."/>
            <person name="Sun H."/>
            <person name="Tunlid A."/>
            <person name="Henrissat B."/>
            <person name="Grigoriev I.V."/>
            <person name="Hibbett D.S."/>
            <person name="Martin F."/>
        </authorList>
    </citation>
    <scope>NUCLEOTIDE SEQUENCE [LARGE SCALE GENOMIC DNA]</scope>
    <source>
        <strain evidence="2 3">SS14</strain>
    </source>
</reference>
<accession>A0A0C9TLP4</accession>
<organism evidence="2 3">
    <name type="scientific">Sphaerobolus stellatus (strain SS14)</name>
    <dbReference type="NCBI Taxonomy" id="990650"/>
    <lineage>
        <taxon>Eukaryota</taxon>
        <taxon>Fungi</taxon>
        <taxon>Dikarya</taxon>
        <taxon>Basidiomycota</taxon>
        <taxon>Agaricomycotina</taxon>
        <taxon>Agaricomycetes</taxon>
        <taxon>Phallomycetidae</taxon>
        <taxon>Geastrales</taxon>
        <taxon>Sphaerobolaceae</taxon>
        <taxon>Sphaerobolus</taxon>
    </lineage>
</organism>
<feature type="region of interest" description="Disordered" evidence="1">
    <location>
        <begin position="575"/>
        <end position="662"/>
    </location>
</feature>
<evidence type="ECO:0000313" key="3">
    <source>
        <dbReference type="Proteomes" id="UP000054279"/>
    </source>
</evidence>
<evidence type="ECO:0000256" key="1">
    <source>
        <dbReference type="SAM" id="MobiDB-lite"/>
    </source>
</evidence>
<feature type="compositionally biased region" description="Basic residues" evidence="1">
    <location>
        <begin position="532"/>
        <end position="550"/>
    </location>
</feature>
<keyword evidence="3" id="KW-1185">Reference proteome</keyword>
<feature type="region of interest" description="Disordered" evidence="1">
    <location>
        <begin position="530"/>
        <end position="550"/>
    </location>
</feature>
<feature type="compositionally biased region" description="Basic residues" evidence="1">
    <location>
        <begin position="594"/>
        <end position="603"/>
    </location>
</feature>
<dbReference type="HOGENOM" id="CLU_025003_0_0_1"/>
<name>A0A0C9TLP4_SPHS4</name>
<proteinExistence type="predicted"/>
<dbReference type="EMBL" id="KN837254">
    <property type="protein sequence ID" value="KIJ30818.1"/>
    <property type="molecule type" value="Genomic_DNA"/>
</dbReference>
<evidence type="ECO:0000313" key="2">
    <source>
        <dbReference type="EMBL" id="KIJ30818.1"/>
    </source>
</evidence>
<gene>
    <name evidence="2" type="ORF">M422DRAFT_53614</name>
</gene>
<sequence length="694" mass="77656">MPQVDTQPQQPKADEPTTVVPEAALEAQPLLNRVQTTAFMPGNVTHWVSFIAAVTPLIDVPVGNSAGGNSAQTQTTSTPTGAASVEVKASSKKSHAQAAPINAWTKPSDLLAFRPFEKSPRGEQWAVSDDGKQWISQRMTSFSNMEPPGGLPVDEVTKRVMTHRQWWMSELTKMYMANWPDFNVQEVLGTAYTTKQKALHDERIISFIEYALRRQQPASSSKDAASDVLSLLVNRVRKPVAYNVWAQHDETVDTKAKELAVKEPRWEDSANHLSVQMEKRKLLFERLPADEQEHWNKMAAETKAPTLSQEDCIAAIPKVYGMMGDSVRNHIDFHCLVLCGGKSPKGDACEEWRRPTMEDPLGFTSTKNWQTIQGAFLQGLSKDTGVPSSHIVQLPSWERPTEFIPKAVERLSDVLKIDDDGEVLTSLEGARQAADKYLEALWRLVPDRNGAPKKSTIPWTEVRRSRDDPERFVDPARLPSETFIFDRPKDLPKNELWKFVYHIIQGEKGLLPPERVFRWARQVDGEFEVAAKPRKQSRPGRHKSQKKLQNRIKKEIKKDVMEGSGDEETFDLDAVATSVAESESEPQAEAPKKSASRGRKAQNKKVEKDASKHKGKSRLRAARDVVAENPASDTKAGKKPLVRPSARQSRAATHASDADSDVDVDEQQVLFKGDATHRFIGESGRVHDLVVWAI</sequence>
<dbReference type="Proteomes" id="UP000054279">
    <property type="component" value="Unassembled WGS sequence"/>
</dbReference>